<name>A0A514D1Y4_9VIRU</name>
<protein>
    <submittedName>
        <fullName evidence="1">Uncharacterized protein</fullName>
    </submittedName>
</protein>
<sequence>MGDTRYRLRVDRLDSVAPDGHNWNSLVHLGDFQDKLIEYHDGHPVEIGWGLPHSPVDYAPELSAIAVEQTWDELHPRSRRKSTAFTADGDKPFYNTGGPFLNVKIDTGSPSSGVLSSGTYYNVSGTRRYVGGFMPPPSWTWGGGWGDFPLAYTGNSNALLPDVAPYFDRAWSMAKPKLEYANLYTFLREIGDVVPMLETSAKAFGLQYANNPKRVGLRTDYGEVITMYKGPRLDTRRMEPKDLAEHFINHNFGWAPFLGDISDFASTYVDAEQIIKKISDENGKWIRKKVKVHKDDRNETLVDYVAPVSSSSYALPCFPYGFPADFFLRPPSWSVTESEKISISASGKFRFYRPDFDMSLPDYSSAWKRVTRAMKIYGAEISPYHIWQATPWSWLADWVSNLGAHIQRLQDSIEDQVAAAYFFITAHKSIERTMTIKLPFSTGLVTLVFKRSFASKQRVSADSPYGFRLSWDDLSPKRLAILGALGITRKGAKRM</sequence>
<dbReference type="EMBL" id="MN033518">
    <property type="protein sequence ID" value="QDH87637.1"/>
    <property type="molecule type" value="Genomic_RNA"/>
</dbReference>
<reference evidence="1" key="1">
    <citation type="submission" date="2019-05" db="EMBL/GenBank/DDBJ databases">
        <title>Metatranscriptomic reconstruction reveals RNA viruses with the potential to shape carbon cycling in soil.</title>
        <authorList>
            <person name="Starr E.P."/>
            <person name="Nuccio E."/>
            <person name="Pett-Ridge J."/>
            <person name="Banfield J.F."/>
            <person name="Firestone M.K."/>
        </authorList>
    </citation>
    <scope>NUCLEOTIDE SEQUENCE</scope>
    <source>
        <strain evidence="1">H2_Bulk_36_scaffold_57</strain>
    </source>
</reference>
<proteinExistence type="predicted"/>
<accession>A0A514D1Y4</accession>
<organism evidence="1">
    <name type="scientific">Leviviridae sp</name>
    <dbReference type="NCBI Taxonomy" id="2027243"/>
    <lineage>
        <taxon>Viruses</taxon>
        <taxon>Riboviria</taxon>
        <taxon>Orthornavirae</taxon>
        <taxon>Lenarviricota</taxon>
        <taxon>Leviviricetes</taxon>
        <taxon>Norzivirales</taxon>
        <taxon>Fiersviridae</taxon>
    </lineage>
</organism>
<evidence type="ECO:0000313" key="1">
    <source>
        <dbReference type="EMBL" id="QDH87637.1"/>
    </source>
</evidence>
<gene>
    <name evidence="1" type="ORF">H2Bulk3657_000003</name>
</gene>